<feature type="domain" description="NB-ARC" evidence="3">
    <location>
        <begin position="40"/>
        <end position="212"/>
    </location>
</feature>
<reference evidence="5" key="1">
    <citation type="journal article" date="2019" name="Sci. Rep.">
        <title>Draft genome of Tanacetum cinerariifolium, the natural source of mosquito coil.</title>
        <authorList>
            <person name="Yamashiro T."/>
            <person name="Shiraishi A."/>
            <person name="Satake H."/>
            <person name="Nakayama K."/>
        </authorList>
    </citation>
    <scope>NUCLEOTIDE SEQUENCE</scope>
</reference>
<dbReference type="InterPro" id="IPR027417">
    <property type="entry name" value="P-loop_NTPase"/>
</dbReference>
<evidence type="ECO:0000259" key="4">
    <source>
        <dbReference type="Pfam" id="PF23282"/>
    </source>
</evidence>
<keyword evidence="2" id="KW-0677">Repeat</keyword>
<evidence type="ECO:0000313" key="5">
    <source>
        <dbReference type="EMBL" id="GEU83285.1"/>
    </source>
</evidence>
<feature type="domain" description="Disease resistance protein Roq1-like winged-helix" evidence="4">
    <location>
        <begin position="282"/>
        <end position="349"/>
    </location>
</feature>
<dbReference type="Pfam" id="PF00931">
    <property type="entry name" value="NB-ARC"/>
    <property type="match status" value="1"/>
</dbReference>
<dbReference type="PRINTS" id="PR00364">
    <property type="entry name" value="DISEASERSIST"/>
</dbReference>
<dbReference type="InterPro" id="IPR036390">
    <property type="entry name" value="WH_DNA-bd_sf"/>
</dbReference>
<sequence length="669" mass="75532">MHLQYTYRHEAEFIRKIVDEISRELCFINSSIDGKLIGMESRVRDVVSSLKTGVDNVRIIGIKGMGGGGKTTLARAVFDKISIDFEGQSFVENVREESKPSLSGLKSLQKQVLSDILNDQGITINSVHDGKNKMKKIMSGRKVLLVLDDVDNVEQLEALADEPNWFKPGSRIIITTRDEQVLLAHNVNFICDVSLLSKEEAMCLLSRYAFGRDIPLLGYEGLSSQVVRYAAGLPLTIKVLGSFLCGKNDLQWKDALERLKTIPLKATLEKLELSYMGLEQDCKEIFLDVACILKGEQQDKAIQVLESCGFHARNGLMVLKQKSLITISKYGNLDMHDHIEEMARNIVRRLHPDDGNRHSRLWIGNEIEDILENDQVNESIQCIKLSPQRLSLKTVMSGFKNIKKLRVLYMCSRGSWNDSEVSQHFPNALQYLSWRAYPFSSLHETFQPENLVGLDMSFSSIVELWDAGKRKVFHKLRFLDLSYTKLRTLDLGLTPNLEILNLEQCTYLIELHIPGGCPKLKFLCLDYSRKLRNLDLGLTPDIETLSLVGCDLEKLHIPFQCPKLKSLSYNGSRLWTLKLGLITDLVILSLKECDLAELHMPGECPKLKSLSIDNSRLRKLKLGLSPNLETLSLGGCSNLIELLFPVGCPKLKFLNLSNSKLRNLDLGLT</sequence>
<dbReference type="GO" id="GO:0043531">
    <property type="term" value="F:ADP binding"/>
    <property type="evidence" value="ECO:0007669"/>
    <property type="project" value="InterPro"/>
</dbReference>
<dbReference type="PANTHER" id="PTHR11017">
    <property type="entry name" value="LEUCINE-RICH REPEAT-CONTAINING PROTEIN"/>
    <property type="match status" value="1"/>
</dbReference>
<dbReference type="Pfam" id="PF23282">
    <property type="entry name" value="WHD_ROQ1"/>
    <property type="match status" value="1"/>
</dbReference>
<dbReference type="InterPro" id="IPR042197">
    <property type="entry name" value="Apaf_helical"/>
</dbReference>
<evidence type="ECO:0000256" key="1">
    <source>
        <dbReference type="ARBA" id="ARBA00022614"/>
    </source>
</evidence>
<dbReference type="EMBL" id="BKCJ010008651">
    <property type="protein sequence ID" value="GEU83285.1"/>
    <property type="molecule type" value="Genomic_DNA"/>
</dbReference>
<dbReference type="InterPro" id="IPR002182">
    <property type="entry name" value="NB-ARC"/>
</dbReference>
<gene>
    <name evidence="5" type="ORF">Tci_055263</name>
</gene>
<dbReference type="InterPro" id="IPR044974">
    <property type="entry name" value="Disease_R_plants"/>
</dbReference>
<dbReference type="Gene3D" id="3.40.50.300">
    <property type="entry name" value="P-loop containing nucleotide triphosphate hydrolases"/>
    <property type="match status" value="1"/>
</dbReference>
<proteinExistence type="predicted"/>
<dbReference type="Gene3D" id="3.80.10.10">
    <property type="entry name" value="Ribonuclease Inhibitor"/>
    <property type="match status" value="1"/>
</dbReference>
<accession>A0A6L2NF41</accession>
<dbReference type="InterPro" id="IPR058192">
    <property type="entry name" value="WHD_ROQ1-like"/>
</dbReference>
<dbReference type="Gene3D" id="1.10.8.430">
    <property type="entry name" value="Helical domain of apoptotic protease-activating factors"/>
    <property type="match status" value="1"/>
</dbReference>
<dbReference type="AlphaFoldDB" id="A0A6L2NF41"/>
<dbReference type="SUPFAM" id="SSF52540">
    <property type="entry name" value="P-loop containing nucleoside triphosphate hydrolases"/>
    <property type="match status" value="1"/>
</dbReference>
<keyword evidence="1" id="KW-0433">Leucine-rich repeat</keyword>
<evidence type="ECO:0000256" key="2">
    <source>
        <dbReference type="ARBA" id="ARBA00022737"/>
    </source>
</evidence>
<dbReference type="SUPFAM" id="SSF52058">
    <property type="entry name" value="L domain-like"/>
    <property type="match status" value="1"/>
</dbReference>
<dbReference type="GO" id="GO:0006952">
    <property type="term" value="P:defense response"/>
    <property type="evidence" value="ECO:0007669"/>
    <property type="project" value="InterPro"/>
</dbReference>
<dbReference type="PANTHER" id="PTHR11017:SF577">
    <property type="entry name" value="DISEASE RESISTANCE PROTEIN (TIR-NBS-LRR CLASS), PUTATIVE-RELATED"/>
    <property type="match status" value="1"/>
</dbReference>
<name>A0A6L2NF41_TANCI</name>
<comment type="caution">
    <text evidence="5">The sequence shown here is derived from an EMBL/GenBank/DDBJ whole genome shotgun (WGS) entry which is preliminary data.</text>
</comment>
<organism evidence="5">
    <name type="scientific">Tanacetum cinerariifolium</name>
    <name type="common">Dalmatian daisy</name>
    <name type="synonym">Chrysanthemum cinerariifolium</name>
    <dbReference type="NCBI Taxonomy" id="118510"/>
    <lineage>
        <taxon>Eukaryota</taxon>
        <taxon>Viridiplantae</taxon>
        <taxon>Streptophyta</taxon>
        <taxon>Embryophyta</taxon>
        <taxon>Tracheophyta</taxon>
        <taxon>Spermatophyta</taxon>
        <taxon>Magnoliopsida</taxon>
        <taxon>eudicotyledons</taxon>
        <taxon>Gunneridae</taxon>
        <taxon>Pentapetalae</taxon>
        <taxon>asterids</taxon>
        <taxon>campanulids</taxon>
        <taxon>Asterales</taxon>
        <taxon>Asteraceae</taxon>
        <taxon>Asteroideae</taxon>
        <taxon>Anthemideae</taxon>
        <taxon>Anthemidinae</taxon>
        <taxon>Tanacetum</taxon>
    </lineage>
</organism>
<evidence type="ECO:0000259" key="3">
    <source>
        <dbReference type="Pfam" id="PF00931"/>
    </source>
</evidence>
<dbReference type="SUPFAM" id="SSF46785">
    <property type="entry name" value="Winged helix' DNA-binding domain"/>
    <property type="match status" value="1"/>
</dbReference>
<feature type="non-terminal residue" evidence="5">
    <location>
        <position position="669"/>
    </location>
</feature>
<protein>
    <submittedName>
        <fullName evidence="5">TMV resistance protein N-like</fullName>
    </submittedName>
</protein>
<dbReference type="InterPro" id="IPR032675">
    <property type="entry name" value="LRR_dom_sf"/>
</dbReference>